<dbReference type="InterPro" id="IPR017911">
    <property type="entry name" value="MacB-like_ATP-bd"/>
</dbReference>
<dbReference type="PROSITE" id="PS00211">
    <property type="entry name" value="ABC_TRANSPORTER_1"/>
    <property type="match status" value="1"/>
</dbReference>
<dbReference type="PROSITE" id="PS50893">
    <property type="entry name" value="ABC_TRANSPORTER_2"/>
    <property type="match status" value="1"/>
</dbReference>
<proteinExistence type="predicted"/>
<dbReference type="InterPro" id="IPR027417">
    <property type="entry name" value="P-loop_NTPase"/>
</dbReference>
<dbReference type="STRING" id="1802362.A2806_02605"/>
<evidence type="ECO:0000313" key="6">
    <source>
        <dbReference type="Proteomes" id="UP000177629"/>
    </source>
</evidence>
<protein>
    <recommendedName>
        <fullName evidence="4">ABC transporter domain-containing protein</fullName>
    </recommendedName>
</protein>
<dbReference type="Proteomes" id="UP000177629">
    <property type="component" value="Unassembled WGS sequence"/>
</dbReference>
<comment type="caution">
    <text evidence="5">The sequence shown here is derived from an EMBL/GenBank/DDBJ whole genome shotgun (WGS) entry which is preliminary data.</text>
</comment>
<sequence>MLLEVRKLTKFFDAHTPAEVRAVREVDLDVAEGEIVMIMGPSGSGKTTLLTMLGGLLTPSSGTISFEGKEIGGMKPSARVRFRRHALGFVFQSFNLLENLSAIENVIIAGFSKKDGYVRARGLLQRLGLEKRMFAKPKELSGGERQRVGIARALMNDPLLICADEPTANLDRATGHDVMQFLCSVGCEQQKSIIVVSHDERIKDIAHKVFYMEDGKLVRQEPGKHGEVCNMKSHQFFKR</sequence>
<keyword evidence="3" id="KW-0067">ATP-binding</keyword>
<evidence type="ECO:0000256" key="2">
    <source>
        <dbReference type="ARBA" id="ARBA00022741"/>
    </source>
</evidence>
<dbReference type="Gene3D" id="3.40.50.300">
    <property type="entry name" value="P-loop containing nucleotide triphosphate hydrolases"/>
    <property type="match status" value="1"/>
</dbReference>
<reference evidence="5 6" key="1">
    <citation type="journal article" date="2016" name="Nat. Commun.">
        <title>Thousands of microbial genomes shed light on interconnected biogeochemical processes in an aquifer system.</title>
        <authorList>
            <person name="Anantharaman K."/>
            <person name="Brown C.T."/>
            <person name="Hug L.A."/>
            <person name="Sharon I."/>
            <person name="Castelle C.J."/>
            <person name="Probst A.J."/>
            <person name="Thomas B.C."/>
            <person name="Singh A."/>
            <person name="Wilkins M.J."/>
            <person name="Karaoz U."/>
            <person name="Brodie E.L."/>
            <person name="Williams K.H."/>
            <person name="Hubbard S.S."/>
            <person name="Banfield J.F."/>
        </authorList>
    </citation>
    <scope>NUCLEOTIDE SEQUENCE [LARGE SCALE GENOMIC DNA]</scope>
</reference>
<dbReference type="InterPro" id="IPR003439">
    <property type="entry name" value="ABC_transporter-like_ATP-bd"/>
</dbReference>
<dbReference type="InterPro" id="IPR003593">
    <property type="entry name" value="AAA+_ATPase"/>
</dbReference>
<dbReference type="GO" id="GO:0022857">
    <property type="term" value="F:transmembrane transporter activity"/>
    <property type="evidence" value="ECO:0007669"/>
    <property type="project" value="TreeGrafter"/>
</dbReference>
<dbReference type="AlphaFoldDB" id="A0A1G2PHX6"/>
<name>A0A1G2PHX6_9BACT</name>
<keyword evidence="2" id="KW-0547">Nucleotide-binding</keyword>
<dbReference type="InterPro" id="IPR017871">
    <property type="entry name" value="ABC_transporter-like_CS"/>
</dbReference>
<dbReference type="InterPro" id="IPR015854">
    <property type="entry name" value="ABC_transpr_LolD-like"/>
</dbReference>
<dbReference type="PANTHER" id="PTHR24220">
    <property type="entry name" value="IMPORT ATP-BINDING PROTEIN"/>
    <property type="match status" value="1"/>
</dbReference>
<dbReference type="SUPFAM" id="SSF52540">
    <property type="entry name" value="P-loop containing nucleoside triphosphate hydrolases"/>
    <property type="match status" value="1"/>
</dbReference>
<evidence type="ECO:0000256" key="1">
    <source>
        <dbReference type="ARBA" id="ARBA00022448"/>
    </source>
</evidence>
<evidence type="ECO:0000256" key="3">
    <source>
        <dbReference type="ARBA" id="ARBA00022840"/>
    </source>
</evidence>
<dbReference type="CDD" id="cd03255">
    <property type="entry name" value="ABC_MJ0796_LolCDE_FtsE"/>
    <property type="match status" value="1"/>
</dbReference>
<evidence type="ECO:0000259" key="4">
    <source>
        <dbReference type="PROSITE" id="PS50893"/>
    </source>
</evidence>
<dbReference type="SMART" id="SM00382">
    <property type="entry name" value="AAA"/>
    <property type="match status" value="1"/>
</dbReference>
<evidence type="ECO:0000313" key="5">
    <source>
        <dbReference type="EMBL" id="OHA47940.1"/>
    </source>
</evidence>
<gene>
    <name evidence="5" type="ORF">A2806_02605</name>
</gene>
<accession>A0A1G2PHX6</accession>
<dbReference type="EMBL" id="MHSS01000011">
    <property type="protein sequence ID" value="OHA47940.1"/>
    <property type="molecule type" value="Genomic_DNA"/>
</dbReference>
<feature type="domain" description="ABC transporter" evidence="4">
    <location>
        <begin position="3"/>
        <end position="239"/>
    </location>
</feature>
<dbReference type="Pfam" id="PF00005">
    <property type="entry name" value="ABC_tran"/>
    <property type="match status" value="1"/>
</dbReference>
<dbReference type="GO" id="GO:0005524">
    <property type="term" value="F:ATP binding"/>
    <property type="evidence" value="ECO:0007669"/>
    <property type="project" value="UniProtKB-KW"/>
</dbReference>
<keyword evidence="1" id="KW-0813">Transport</keyword>
<dbReference type="GO" id="GO:0016887">
    <property type="term" value="F:ATP hydrolysis activity"/>
    <property type="evidence" value="ECO:0007669"/>
    <property type="project" value="InterPro"/>
</dbReference>
<dbReference type="PANTHER" id="PTHR24220:SF86">
    <property type="entry name" value="ABC TRANSPORTER ABCH.1"/>
    <property type="match status" value="1"/>
</dbReference>
<organism evidence="5 6">
    <name type="scientific">Candidatus Terrybacteria bacterium RIFCSPHIGHO2_01_FULL_48_17</name>
    <dbReference type="NCBI Taxonomy" id="1802362"/>
    <lineage>
        <taxon>Bacteria</taxon>
        <taxon>Candidatus Terryibacteriota</taxon>
    </lineage>
</organism>
<dbReference type="GO" id="GO:0005886">
    <property type="term" value="C:plasma membrane"/>
    <property type="evidence" value="ECO:0007669"/>
    <property type="project" value="TreeGrafter"/>
</dbReference>